<evidence type="ECO:0000313" key="1">
    <source>
        <dbReference type="EMBL" id="KAH7264185.1"/>
    </source>
</evidence>
<dbReference type="Proteomes" id="UP000736672">
    <property type="component" value="Unassembled WGS sequence"/>
</dbReference>
<name>A0A9P9HV54_FUSSL</name>
<sequence>MHGVGRSPSACRLTESNLCRRCNRCSHLLSGTLWCGGVCSVSGVGWFACPLLVRDLSFRRRPRPALTRCFWRQQSNGSPMTLSPLPWKTGERAGAIVSRPSFFGLPFISSRRPSVKVKATSLLSFVVVRMNHLYSMEPHLHDQLQHATTKL</sequence>
<keyword evidence="2" id="KW-1185">Reference proteome</keyword>
<evidence type="ECO:0000313" key="2">
    <source>
        <dbReference type="Proteomes" id="UP000736672"/>
    </source>
</evidence>
<proteinExistence type="predicted"/>
<protein>
    <submittedName>
        <fullName evidence="1">Uncharacterized protein</fullName>
    </submittedName>
</protein>
<comment type="caution">
    <text evidence="1">The sequence shown here is derived from an EMBL/GenBank/DDBJ whole genome shotgun (WGS) entry which is preliminary data.</text>
</comment>
<dbReference type="AlphaFoldDB" id="A0A9P9HV54"/>
<reference evidence="1" key="1">
    <citation type="journal article" date="2021" name="Nat. Commun.">
        <title>Genetic determinants of endophytism in the Arabidopsis root mycobiome.</title>
        <authorList>
            <person name="Mesny F."/>
            <person name="Miyauchi S."/>
            <person name="Thiergart T."/>
            <person name="Pickel B."/>
            <person name="Atanasova L."/>
            <person name="Karlsson M."/>
            <person name="Huettel B."/>
            <person name="Barry K.W."/>
            <person name="Haridas S."/>
            <person name="Chen C."/>
            <person name="Bauer D."/>
            <person name="Andreopoulos W."/>
            <person name="Pangilinan J."/>
            <person name="LaButti K."/>
            <person name="Riley R."/>
            <person name="Lipzen A."/>
            <person name="Clum A."/>
            <person name="Drula E."/>
            <person name="Henrissat B."/>
            <person name="Kohler A."/>
            <person name="Grigoriev I.V."/>
            <person name="Martin F.M."/>
            <person name="Hacquard S."/>
        </authorList>
    </citation>
    <scope>NUCLEOTIDE SEQUENCE</scope>
    <source>
        <strain evidence="1">FSSC 5 MPI-SDFR-AT-0091</strain>
    </source>
</reference>
<accession>A0A9P9HV54</accession>
<dbReference type="EMBL" id="JAGTJS010000007">
    <property type="protein sequence ID" value="KAH7264185.1"/>
    <property type="molecule type" value="Genomic_DNA"/>
</dbReference>
<gene>
    <name evidence="1" type="ORF">B0J15DRAFT_265728</name>
</gene>
<organism evidence="1 2">
    <name type="scientific">Fusarium solani</name>
    <name type="common">Filamentous fungus</name>
    <dbReference type="NCBI Taxonomy" id="169388"/>
    <lineage>
        <taxon>Eukaryota</taxon>
        <taxon>Fungi</taxon>
        <taxon>Dikarya</taxon>
        <taxon>Ascomycota</taxon>
        <taxon>Pezizomycotina</taxon>
        <taxon>Sordariomycetes</taxon>
        <taxon>Hypocreomycetidae</taxon>
        <taxon>Hypocreales</taxon>
        <taxon>Nectriaceae</taxon>
        <taxon>Fusarium</taxon>
        <taxon>Fusarium solani species complex</taxon>
    </lineage>
</organism>